<dbReference type="RefSeq" id="WP_165835605.1">
    <property type="nucleotide sequence ID" value="NZ_QKMR01000025.1"/>
</dbReference>
<dbReference type="Gene3D" id="3.40.50.2300">
    <property type="match status" value="2"/>
</dbReference>
<evidence type="ECO:0000256" key="1">
    <source>
        <dbReference type="ARBA" id="ARBA00023015"/>
    </source>
</evidence>
<organism evidence="6 7">
    <name type="scientific">Ruminiclostridium sufflavum DSM 19573</name>
    <dbReference type="NCBI Taxonomy" id="1121337"/>
    <lineage>
        <taxon>Bacteria</taxon>
        <taxon>Bacillati</taxon>
        <taxon>Bacillota</taxon>
        <taxon>Clostridia</taxon>
        <taxon>Eubacteriales</taxon>
        <taxon>Oscillospiraceae</taxon>
        <taxon>Ruminiclostridium</taxon>
    </lineage>
</organism>
<dbReference type="CDD" id="cd01948">
    <property type="entry name" value="EAL"/>
    <property type="match status" value="1"/>
</dbReference>
<evidence type="ECO:0000256" key="2">
    <source>
        <dbReference type="ARBA" id="ARBA00023125"/>
    </source>
</evidence>
<sequence length="1069" mass="124392">MDILMRKRIGVLIGEAEAPHCMTLLTGISNEAKRLDFDLFVYTNFNQTMGQERYVRGEGSIYELINFNMLDAVLIVPESLRIPGIARRLEKKVQREFNGPVLCIDYDSEFFPTMKFDDIDLMKRIIHHLTDVHGFTSIAFISGPLHHEHAINRLTAYKEALMERQIPIDESLIFEGTFYYECTGKMADELMKREKLPQAVACANQLMAVDIYDELTKRGLSIPEDIVVTGYDATDRKVKENYYITSTLRTGGALGARAVRYLYEKLYNTVLPEQEDDEDRLLIWNTCGCRPTHEEINIPLDYSIWKNAEINSFENHFLKYNFMMEDLISSENPQECFDRCRTYLPDLGDYSDIYICLNEDWLTKQDTKAIYSGKILVVIQDHKSNIGKVIPVESFPKLQMLPYIEIPREKTMIYYFMPLHFYGIAFGYAVICFEDKPVFFNRNYRHWIHNMDSAIQSQRQEHALHEMYDKLERYAVKDLLTGIYSSNGFELHSMSIYEDAKASEQNLICIVGDVNNLKTINDRYGHEWGDKALRILADALENQIKMKKLKGMAFRTGGDEFNLLLTGAYTEDSVKNIIDEIDDYVEMAKDLYDMPTNVTVSLGGCLSVCTEDKPLSEIIAEADQQMYNQKFIYKSSNRNNVQTRIWNKAYFEAETERIIKENSLCKKYAFISMRIHNYELYLNIYGRQKGNDIIRHLGELVDIHLPEDSIATKYSDRQYVIFFPYTEVSDIENWFLTFNMNIEGYELQTRSDYSMKINSGIYLYKGQGKYTVKDMIERANFALQTGIDDVKGFVVYDERMRDKFIEETEIIRSFDEAMEKNEFQIYLQPQHYIQMKDKVLSAEALVRWIKADGTIIYPNSFIPAFEKNGFIAKLDRHIMELTCKFINTHIEEAWCRDIRIAVNVSKIDLEYEHFLEYYIDTKNKYNIPDGAIEIEFTESAVFEDYNTFKNIMEKLQQSGFSCALDDFGAGSSSLNLLKELPVDVIKMDRLFFKESNNRQRDNSVITSVVAMAKGLGMKIVAEGIEDDERVKFLREIGCDVIQGFIYSKPLSVNNFIDYVSGYMNKLEQY</sequence>
<keyword evidence="7" id="KW-1185">Reference proteome</keyword>
<name>A0A318XIV6_9FIRM</name>
<proteinExistence type="predicted"/>
<dbReference type="NCBIfam" id="TIGR00254">
    <property type="entry name" value="GGDEF"/>
    <property type="match status" value="1"/>
</dbReference>
<dbReference type="InterPro" id="IPR028082">
    <property type="entry name" value="Peripla_BP_I"/>
</dbReference>
<evidence type="ECO:0000259" key="5">
    <source>
        <dbReference type="PROSITE" id="PS50887"/>
    </source>
</evidence>
<dbReference type="Pfam" id="PF13377">
    <property type="entry name" value="Peripla_BP_3"/>
    <property type="match status" value="1"/>
</dbReference>
<dbReference type="GO" id="GO:0071111">
    <property type="term" value="F:cyclic-guanylate-specific phosphodiesterase activity"/>
    <property type="evidence" value="ECO:0007669"/>
    <property type="project" value="InterPro"/>
</dbReference>
<dbReference type="Pfam" id="PF00990">
    <property type="entry name" value="GGDEF"/>
    <property type="match status" value="2"/>
</dbReference>
<dbReference type="SMART" id="SM00052">
    <property type="entry name" value="EAL"/>
    <property type="match status" value="1"/>
</dbReference>
<dbReference type="PANTHER" id="PTHR33121:SF70">
    <property type="entry name" value="SIGNALING PROTEIN YKOW"/>
    <property type="match status" value="1"/>
</dbReference>
<dbReference type="Gene3D" id="3.30.70.270">
    <property type="match status" value="2"/>
</dbReference>
<feature type="domain" description="GGDEF" evidence="5">
    <location>
        <begin position="666"/>
        <end position="799"/>
    </location>
</feature>
<keyword evidence="3" id="KW-0804">Transcription</keyword>
<dbReference type="AlphaFoldDB" id="A0A318XIV6"/>
<feature type="domain" description="GGDEF" evidence="5">
    <location>
        <begin position="505"/>
        <end position="644"/>
    </location>
</feature>
<dbReference type="CDD" id="cd06267">
    <property type="entry name" value="PBP1_LacI_sugar_binding-like"/>
    <property type="match status" value="1"/>
</dbReference>
<evidence type="ECO:0000256" key="3">
    <source>
        <dbReference type="ARBA" id="ARBA00023163"/>
    </source>
</evidence>
<comment type="caution">
    <text evidence="6">The sequence shown here is derived from an EMBL/GenBank/DDBJ whole genome shotgun (WGS) entry which is preliminary data.</text>
</comment>
<dbReference type="SUPFAM" id="SSF55073">
    <property type="entry name" value="Nucleotide cyclase"/>
    <property type="match status" value="2"/>
</dbReference>
<dbReference type="SMART" id="SM00267">
    <property type="entry name" value="GGDEF"/>
    <property type="match status" value="1"/>
</dbReference>
<dbReference type="PROSITE" id="PS50887">
    <property type="entry name" value="GGDEF"/>
    <property type="match status" value="2"/>
</dbReference>
<gene>
    <name evidence="6" type="ORF">LY28_03316</name>
</gene>
<dbReference type="InterPro" id="IPR046335">
    <property type="entry name" value="LacI/GalR-like_sensor"/>
</dbReference>
<dbReference type="EMBL" id="QKMR01000025">
    <property type="protein sequence ID" value="PYG85628.1"/>
    <property type="molecule type" value="Genomic_DNA"/>
</dbReference>
<accession>A0A318XIV6</accession>
<keyword evidence="2" id="KW-0238">DNA-binding</keyword>
<reference evidence="6 7" key="1">
    <citation type="submission" date="2018-06" db="EMBL/GenBank/DDBJ databases">
        <title>Genomic Encyclopedia of Type Strains, Phase I: the one thousand microbial genomes (KMG-I) project.</title>
        <authorList>
            <person name="Kyrpides N."/>
        </authorList>
    </citation>
    <scope>NUCLEOTIDE SEQUENCE [LARGE SCALE GENOMIC DNA]</scope>
    <source>
        <strain evidence="6 7">DSM 19573</strain>
    </source>
</reference>
<dbReference type="InterPro" id="IPR029787">
    <property type="entry name" value="Nucleotide_cyclase"/>
</dbReference>
<evidence type="ECO:0000313" key="6">
    <source>
        <dbReference type="EMBL" id="PYG85628.1"/>
    </source>
</evidence>
<dbReference type="PROSITE" id="PS50883">
    <property type="entry name" value="EAL"/>
    <property type="match status" value="1"/>
</dbReference>
<keyword evidence="1" id="KW-0805">Transcription regulation</keyword>
<feature type="domain" description="EAL" evidence="4">
    <location>
        <begin position="807"/>
        <end position="1063"/>
    </location>
</feature>
<dbReference type="CDD" id="cd01949">
    <property type="entry name" value="GGDEF"/>
    <property type="match status" value="1"/>
</dbReference>
<dbReference type="InterPro" id="IPR001633">
    <property type="entry name" value="EAL_dom"/>
</dbReference>
<dbReference type="SUPFAM" id="SSF53822">
    <property type="entry name" value="Periplasmic binding protein-like I"/>
    <property type="match status" value="1"/>
</dbReference>
<dbReference type="Proteomes" id="UP000248132">
    <property type="component" value="Unassembled WGS sequence"/>
</dbReference>
<dbReference type="InterPro" id="IPR050706">
    <property type="entry name" value="Cyclic-di-GMP_PDE-like"/>
</dbReference>
<dbReference type="GO" id="GO:0003677">
    <property type="term" value="F:DNA binding"/>
    <property type="evidence" value="ECO:0007669"/>
    <property type="project" value="UniProtKB-KW"/>
</dbReference>
<dbReference type="PANTHER" id="PTHR33121">
    <property type="entry name" value="CYCLIC DI-GMP PHOSPHODIESTERASE PDEF"/>
    <property type="match status" value="1"/>
</dbReference>
<dbReference type="InterPro" id="IPR035919">
    <property type="entry name" value="EAL_sf"/>
</dbReference>
<dbReference type="InterPro" id="IPR043128">
    <property type="entry name" value="Rev_trsase/Diguanyl_cyclase"/>
</dbReference>
<protein>
    <submittedName>
        <fullName evidence="6">Diguanylate cyclase (GGDEF)-like protein</fullName>
    </submittedName>
</protein>
<dbReference type="InterPro" id="IPR000160">
    <property type="entry name" value="GGDEF_dom"/>
</dbReference>
<evidence type="ECO:0000313" key="7">
    <source>
        <dbReference type="Proteomes" id="UP000248132"/>
    </source>
</evidence>
<evidence type="ECO:0000259" key="4">
    <source>
        <dbReference type="PROSITE" id="PS50883"/>
    </source>
</evidence>
<dbReference type="Pfam" id="PF00563">
    <property type="entry name" value="EAL"/>
    <property type="match status" value="1"/>
</dbReference>
<dbReference type="SUPFAM" id="SSF141868">
    <property type="entry name" value="EAL domain-like"/>
    <property type="match status" value="1"/>
</dbReference>
<dbReference type="Gene3D" id="3.20.20.450">
    <property type="entry name" value="EAL domain"/>
    <property type="match status" value="1"/>
</dbReference>